<dbReference type="SUPFAM" id="SSF48452">
    <property type="entry name" value="TPR-like"/>
    <property type="match status" value="1"/>
</dbReference>
<evidence type="ECO:0000256" key="3">
    <source>
        <dbReference type="SAM" id="Phobius"/>
    </source>
</evidence>
<keyword evidence="2" id="KW-0802">TPR repeat</keyword>
<dbReference type="Gene3D" id="1.25.40.10">
    <property type="entry name" value="Tetratricopeptide repeat domain"/>
    <property type="match status" value="1"/>
</dbReference>
<protein>
    <submittedName>
        <fullName evidence="4">Uncharacterized protein</fullName>
    </submittedName>
</protein>
<dbReference type="SMART" id="SM00028">
    <property type="entry name" value="TPR"/>
    <property type="match status" value="4"/>
</dbReference>
<accession>X1M553</accession>
<name>X1M553_9ZZZZ</name>
<sequence length="317" mass="36652">MSDGQITKENQITDKKMTLTDLREMVEQYKKYLLNIDEFSKDILKILILRDEIEMLSGRLKRRGTDLSVEKSRLDSLDQIIKDKPKPIFRSLTSSIAPLPYREERKIPRSHWWWYLDELIRKRRSLRIRRLAVRGGIAVGILVAAYIVMVKVFPKPHPATIYQEEGSKLYGEGRIDDAIQAYEKALKLNPEDGYTYLMLGILYQDKKTVEKAVHYFKKGESLYPRKIDFYNARGMVYFQGGKLDKAATDVKEALKIDPKSPLSHFLLGNIYEEEGSFAEAVTEYQIVSNMKDAPAQLVVMARFKMGMMGMRAPLRSP</sequence>
<dbReference type="GO" id="GO:0046813">
    <property type="term" value="P:receptor-mediated virion attachment to host cell"/>
    <property type="evidence" value="ECO:0007669"/>
    <property type="project" value="TreeGrafter"/>
</dbReference>
<dbReference type="PANTHER" id="PTHR44858">
    <property type="entry name" value="TETRATRICOPEPTIDE REPEAT PROTEIN 6"/>
    <property type="match status" value="1"/>
</dbReference>
<dbReference type="EMBL" id="BARV01003645">
    <property type="protein sequence ID" value="GAI09815.1"/>
    <property type="molecule type" value="Genomic_DNA"/>
</dbReference>
<evidence type="ECO:0000256" key="2">
    <source>
        <dbReference type="ARBA" id="ARBA00022803"/>
    </source>
</evidence>
<keyword evidence="3" id="KW-0812">Transmembrane</keyword>
<dbReference type="InterPro" id="IPR050498">
    <property type="entry name" value="Ycf3"/>
</dbReference>
<keyword evidence="3" id="KW-1133">Transmembrane helix</keyword>
<dbReference type="PROSITE" id="PS50005">
    <property type="entry name" value="TPR"/>
    <property type="match status" value="3"/>
</dbReference>
<dbReference type="InterPro" id="IPR011990">
    <property type="entry name" value="TPR-like_helical_dom_sf"/>
</dbReference>
<gene>
    <name evidence="4" type="ORF">S06H3_08588</name>
</gene>
<dbReference type="AlphaFoldDB" id="X1M553"/>
<dbReference type="PROSITE" id="PS50293">
    <property type="entry name" value="TPR_REGION"/>
    <property type="match status" value="1"/>
</dbReference>
<keyword evidence="3" id="KW-0472">Membrane</keyword>
<reference evidence="4" key="1">
    <citation type="journal article" date="2014" name="Front. Microbiol.">
        <title>High frequency of phylogenetically diverse reductive dehalogenase-homologous genes in deep subseafloor sedimentary metagenomes.</title>
        <authorList>
            <person name="Kawai M."/>
            <person name="Futagami T."/>
            <person name="Toyoda A."/>
            <person name="Takaki Y."/>
            <person name="Nishi S."/>
            <person name="Hori S."/>
            <person name="Arai W."/>
            <person name="Tsubouchi T."/>
            <person name="Morono Y."/>
            <person name="Uchiyama I."/>
            <person name="Ito T."/>
            <person name="Fujiyama A."/>
            <person name="Inagaki F."/>
            <person name="Takami H."/>
        </authorList>
    </citation>
    <scope>NUCLEOTIDE SEQUENCE</scope>
    <source>
        <strain evidence="4">Expedition CK06-06</strain>
    </source>
</reference>
<dbReference type="InterPro" id="IPR019734">
    <property type="entry name" value="TPR_rpt"/>
</dbReference>
<feature type="transmembrane region" description="Helical" evidence="3">
    <location>
        <begin position="131"/>
        <end position="153"/>
    </location>
</feature>
<evidence type="ECO:0000256" key="1">
    <source>
        <dbReference type="ARBA" id="ARBA00022737"/>
    </source>
</evidence>
<keyword evidence="1" id="KW-0677">Repeat</keyword>
<organism evidence="4">
    <name type="scientific">marine sediment metagenome</name>
    <dbReference type="NCBI Taxonomy" id="412755"/>
    <lineage>
        <taxon>unclassified sequences</taxon>
        <taxon>metagenomes</taxon>
        <taxon>ecological metagenomes</taxon>
    </lineage>
</organism>
<evidence type="ECO:0000313" key="4">
    <source>
        <dbReference type="EMBL" id="GAI09815.1"/>
    </source>
</evidence>
<dbReference type="GO" id="GO:0009279">
    <property type="term" value="C:cell outer membrane"/>
    <property type="evidence" value="ECO:0007669"/>
    <property type="project" value="TreeGrafter"/>
</dbReference>
<dbReference type="Pfam" id="PF13414">
    <property type="entry name" value="TPR_11"/>
    <property type="match status" value="2"/>
</dbReference>
<comment type="caution">
    <text evidence="4">The sequence shown here is derived from an EMBL/GenBank/DDBJ whole genome shotgun (WGS) entry which is preliminary data.</text>
</comment>
<dbReference type="PANTHER" id="PTHR44858:SF1">
    <property type="entry name" value="UDP-N-ACETYLGLUCOSAMINE--PEPTIDE N-ACETYLGLUCOSAMINYLTRANSFERASE SPINDLY-RELATED"/>
    <property type="match status" value="1"/>
</dbReference>
<proteinExistence type="predicted"/>